<evidence type="ECO:0000259" key="14">
    <source>
        <dbReference type="SMART" id="SM00642"/>
    </source>
</evidence>
<keyword evidence="6" id="KW-0321">Glycogen metabolism</keyword>
<keyword evidence="16" id="KW-1185">Reference proteome</keyword>
<evidence type="ECO:0000256" key="1">
    <source>
        <dbReference type="ARBA" id="ARBA00000826"/>
    </source>
</evidence>
<dbReference type="InterPro" id="IPR037439">
    <property type="entry name" value="Branching_enzy"/>
</dbReference>
<dbReference type="InterPro" id="IPR006048">
    <property type="entry name" value="A-amylase/branching_C"/>
</dbReference>
<dbReference type="GO" id="GO:0030245">
    <property type="term" value="P:cellulose catabolic process"/>
    <property type="evidence" value="ECO:0007669"/>
    <property type="project" value="UniProtKB-KW"/>
</dbReference>
<evidence type="ECO:0000256" key="13">
    <source>
        <dbReference type="PIRSR" id="PIRSR000463-1"/>
    </source>
</evidence>
<evidence type="ECO:0000256" key="3">
    <source>
        <dbReference type="ARBA" id="ARBA00004964"/>
    </source>
</evidence>
<dbReference type="PANTHER" id="PTHR43651:SF3">
    <property type="entry name" value="1,4-ALPHA-GLUCAN-BRANCHING ENZYME"/>
    <property type="match status" value="1"/>
</dbReference>
<dbReference type="Gene3D" id="3.20.20.80">
    <property type="entry name" value="Glycosidases"/>
    <property type="match status" value="1"/>
</dbReference>
<evidence type="ECO:0000256" key="5">
    <source>
        <dbReference type="ARBA" id="ARBA00012541"/>
    </source>
</evidence>
<proteinExistence type="inferred from homology"/>
<dbReference type="SUPFAM" id="SSF81296">
    <property type="entry name" value="E set domains"/>
    <property type="match status" value="1"/>
</dbReference>
<dbReference type="Pfam" id="PF02806">
    <property type="entry name" value="Alpha-amylase_C"/>
    <property type="match status" value="1"/>
</dbReference>
<dbReference type="EMBL" id="CP135996">
    <property type="protein sequence ID" value="WOC32696.1"/>
    <property type="molecule type" value="Genomic_DNA"/>
</dbReference>
<organism evidence="15 16">
    <name type="scientific">Caproicibacterium argilliputei</name>
    <dbReference type="NCBI Taxonomy" id="3030016"/>
    <lineage>
        <taxon>Bacteria</taxon>
        <taxon>Bacillati</taxon>
        <taxon>Bacillota</taxon>
        <taxon>Clostridia</taxon>
        <taxon>Eubacteriales</taxon>
        <taxon>Oscillospiraceae</taxon>
        <taxon>Caproicibacterium</taxon>
    </lineage>
</organism>
<keyword evidence="8" id="KW-0808">Transferase</keyword>
<dbReference type="SMART" id="SM00642">
    <property type="entry name" value="Aamy"/>
    <property type="match status" value="1"/>
</dbReference>
<dbReference type="InterPro" id="IPR013783">
    <property type="entry name" value="Ig-like_fold"/>
</dbReference>
<keyword evidence="9" id="KW-0624">Polysaccharide degradation</keyword>
<keyword evidence="9" id="KW-0136">Cellulose degradation</keyword>
<comment type="similarity">
    <text evidence="4">Belongs to the glycosyl hydrolase 13 family. GlgB subfamily.</text>
</comment>
<evidence type="ECO:0000256" key="8">
    <source>
        <dbReference type="ARBA" id="ARBA00022679"/>
    </source>
</evidence>
<dbReference type="PANTHER" id="PTHR43651">
    <property type="entry name" value="1,4-ALPHA-GLUCAN-BRANCHING ENZYME"/>
    <property type="match status" value="1"/>
</dbReference>
<dbReference type="KEGG" id="carl:PXC00_02145"/>
<dbReference type="CDD" id="cd02855">
    <property type="entry name" value="E_set_GBE_prok_N"/>
    <property type="match status" value="1"/>
</dbReference>
<evidence type="ECO:0000313" key="15">
    <source>
        <dbReference type="EMBL" id="WOC32696.1"/>
    </source>
</evidence>
<evidence type="ECO:0000256" key="12">
    <source>
        <dbReference type="NCBIfam" id="TIGR01515"/>
    </source>
</evidence>
<dbReference type="EC" id="2.4.1.18" evidence="5 12"/>
<dbReference type="Pfam" id="PF00128">
    <property type="entry name" value="Alpha-amylase"/>
    <property type="match status" value="1"/>
</dbReference>
<dbReference type="RefSeq" id="WP_275846197.1">
    <property type="nucleotide sequence ID" value="NZ_CP135996.1"/>
</dbReference>
<dbReference type="GO" id="GO:0043169">
    <property type="term" value="F:cation binding"/>
    <property type="evidence" value="ECO:0007669"/>
    <property type="project" value="InterPro"/>
</dbReference>
<keyword evidence="7" id="KW-0328">Glycosyltransferase</keyword>
<dbReference type="InterPro" id="IPR013780">
    <property type="entry name" value="Glyco_hydro_b"/>
</dbReference>
<name>A0AA97D9F4_9FIRM</name>
<evidence type="ECO:0000256" key="9">
    <source>
        <dbReference type="ARBA" id="ARBA00023001"/>
    </source>
</evidence>
<dbReference type="Gene3D" id="2.60.40.1180">
    <property type="entry name" value="Golgi alpha-mannosidase II"/>
    <property type="match status" value="1"/>
</dbReference>
<dbReference type="GO" id="GO:0005978">
    <property type="term" value="P:glycogen biosynthetic process"/>
    <property type="evidence" value="ECO:0007669"/>
    <property type="project" value="UniProtKB-UniRule"/>
</dbReference>
<comment type="pathway">
    <text evidence="3">Glycan biosynthesis; glycogen biosynthesis.</text>
</comment>
<dbReference type="PIRSF" id="PIRSF000463">
    <property type="entry name" value="GlgB"/>
    <property type="match status" value="1"/>
</dbReference>
<reference evidence="15" key="1">
    <citation type="submission" date="2023-09" db="EMBL/GenBank/DDBJ databases">
        <authorList>
            <person name="Zeng C."/>
        </authorList>
    </citation>
    <scope>NUCLEOTIDE SEQUENCE</scope>
    <source>
        <strain evidence="15">ZCY20-5</strain>
    </source>
</reference>
<comment type="function">
    <text evidence="2">Catalyzes the formation of the alpha-1,6-glucosidic linkages in glycogen by scission of a 1,4-alpha-linked oligosaccharide from growing alpha-1,4-glucan chains and the subsequent attachment of the oligosaccharide to the alpha-1,6 position.</text>
</comment>
<dbReference type="SUPFAM" id="SSF51445">
    <property type="entry name" value="(Trans)glycosidases"/>
    <property type="match status" value="1"/>
</dbReference>
<dbReference type="InterPro" id="IPR044143">
    <property type="entry name" value="GlgB_N_E_set_prok"/>
</dbReference>
<keyword evidence="10" id="KW-0320">Glycogen biosynthesis</keyword>
<gene>
    <name evidence="15" type="primary">glgB</name>
    <name evidence="15" type="ORF">PXC00_02145</name>
</gene>
<dbReference type="Proteomes" id="UP001300604">
    <property type="component" value="Chromosome"/>
</dbReference>
<dbReference type="InterPro" id="IPR014756">
    <property type="entry name" value="Ig_E-set"/>
</dbReference>
<evidence type="ECO:0000256" key="6">
    <source>
        <dbReference type="ARBA" id="ARBA00022600"/>
    </source>
</evidence>
<feature type="active site" description="Proton donor" evidence="13">
    <location>
        <position position="344"/>
    </location>
</feature>
<evidence type="ECO:0000313" key="16">
    <source>
        <dbReference type="Proteomes" id="UP001300604"/>
    </source>
</evidence>
<evidence type="ECO:0000256" key="11">
    <source>
        <dbReference type="ARBA" id="ARBA00023277"/>
    </source>
</evidence>
<feature type="active site" description="Nucleophile" evidence="13">
    <location>
        <position position="301"/>
    </location>
</feature>
<dbReference type="AlphaFoldDB" id="A0AA97D9F4"/>
<dbReference type="InterPro" id="IPR004193">
    <property type="entry name" value="Glyco_hydro_13_N"/>
</dbReference>
<dbReference type="NCBIfam" id="TIGR01515">
    <property type="entry name" value="branching_enzym"/>
    <property type="match status" value="1"/>
</dbReference>
<dbReference type="NCBIfam" id="NF008967">
    <property type="entry name" value="PRK12313.1"/>
    <property type="match status" value="1"/>
</dbReference>
<evidence type="ECO:0000256" key="4">
    <source>
        <dbReference type="ARBA" id="ARBA00009000"/>
    </source>
</evidence>
<dbReference type="GO" id="GO:0003844">
    <property type="term" value="F:1,4-alpha-glucan branching enzyme activity"/>
    <property type="evidence" value="ECO:0007669"/>
    <property type="project" value="UniProtKB-UniRule"/>
</dbReference>
<sequence length="611" mass="70422">MDEKILREYLQGQSCEAYLVLGAHKAAEFDQDGVRFTVYAPGARNVFLIGEFSSWNAWQMDRTPAGFWTLFAAGAQEGQMYKYRVQTADGLHDRADPFAFSAELRPATASRICFLDGFTWTDQAWMASRDKNYNRPLSIYEVHAGSWRIKEEQKDADRFYSYEELIDTLLPYVKQQGFTHIELLPLTEHPLDASWGYQTAGYFAPTSRYGAPRQLMHFIDCCHQEGIGTIMDFVPAHFIRDDYALSKFDGTFLYESDEPALRDSEWGTVFFDFAKPHVLSFLKSAADFWLTYYHFDGLRYDAVSRILYTCGDENRGVSDAGVWFLRSTNYALQARHPGAMLIAEDSTNYLKVTAPVQYGGLGFDYKWDLGWMNDTLAYLQKSPTERRLAADSLTFSMSYFHRDIFLLPLSHDEVVHGKHTIIDKIFGSYEEKFPQLRLLWLYMFTHPGKKLNFMGNELAEFKEWDEKAALGWNLLTYPNHDAFHRYVQALQTFYRQHPALYQNDYHPKSFVWMDLTHTDSCVFAFCRDSLEAPDREELYVALNFSERPVPAYFLPVRQAGTYREIFNTEDAAFGGSNRRNPAAEAVLQGGRQGIRVDLPAFSGIIFQPANN</sequence>
<reference evidence="15" key="2">
    <citation type="submission" date="2024-06" db="EMBL/GenBank/DDBJ databases">
        <title>Caproicibacterium argilliputei sp. nov, a novel caproic acid producing anaerobic bacterium isolated from pit mud.</title>
        <authorList>
            <person name="Xia S."/>
        </authorList>
    </citation>
    <scope>NUCLEOTIDE SEQUENCE</scope>
    <source>
        <strain evidence="15">ZCY20-5</strain>
    </source>
</reference>
<dbReference type="Gene3D" id="2.60.40.10">
    <property type="entry name" value="Immunoglobulins"/>
    <property type="match status" value="1"/>
</dbReference>
<dbReference type="SUPFAM" id="SSF51011">
    <property type="entry name" value="Glycosyl hydrolase domain"/>
    <property type="match status" value="1"/>
</dbReference>
<evidence type="ECO:0000256" key="2">
    <source>
        <dbReference type="ARBA" id="ARBA00002953"/>
    </source>
</evidence>
<comment type="catalytic activity">
    <reaction evidence="1">
        <text>Transfers a segment of a (1-&gt;4)-alpha-D-glucan chain to a primary hydroxy group in a similar glucan chain.</text>
        <dbReference type="EC" id="2.4.1.18"/>
    </reaction>
</comment>
<dbReference type="GO" id="GO:0004553">
    <property type="term" value="F:hydrolase activity, hydrolyzing O-glycosyl compounds"/>
    <property type="evidence" value="ECO:0007669"/>
    <property type="project" value="InterPro"/>
</dbReference>
<dbReference type="Pfam" id="PF02922">
    <property type="entry name" value="CBM_48"/>
    <property type="match status" value="1"/>
</dbReference>
<evidence type="ECO:0000256" key="7">
    <source>
        <dbReference type="ARBA" id="ARBA00022676"/>
    </source>
</evidence>
<keyword evidence="11" id="KW-0119">Carbohydrate metabolism</keyword>
<feature type="domain" description="Glycosyl hydrolase family 13 catalytic" evidence="14">
    <location>
        <begin position="153"/>
        <end position="484"/>
    </location>
</feature>
<dbReference type="GO" id="GO:0005829">
    <property type="term" value="C:cytosol"/>
    <property type="evidence" value="ECO:0007669"/>
    <property type="project" value="TreeGrafter"/>
</dbReference>
<accession>A0AA97D9F4</accession>
<protein>
    <recommendedName>
        <fullName evidence="5 12">1,4-alpha-glucan branching enzyme</fullName>
        <ecNumber evidence="5 12">2.4.1.18</ecNumber>
    </recommendedName>
</protein>
<dbReference type="InterPro" id="IPR006047">
    <property type="entry name" value="GH13_cat_dom"/>
</dbReference>
<dbReference type="CDD" id="cd11322">
    <property type="entry name" value="AmyAc_Glg_BE"/>
    <property type="match status" value="1"/>
</dbReference>
<dbReference type="InterPro" id="IPR017853">
    <property type="entry name" value="GH"/>
</dbReference>
<evidence type="ECO:0000256" key="10">
    <source>
        <dbReference type="ARBA" id="ARBA00023056"/>
    </source>
</evidence>
<dbReference type="InterPro" id="IPR006407">
    <property type="entry name" value="GlgB"/>
</dbReference>